<dbReference type="Pfam" id="PF09246">
    <property type="entry name" value="PHAT"/>
    <property type="match status" value="1"/>
</dbReference>
<dbReference type="Gene3D" id="1.25.40.170">
    <property type="entry name" value="Smaug, PHAT domain"/>
    <property type="match status" value="1"/>
</dbReference>
<dbReference type="InParanoid" id="B0WDN0"/>
<comment type="similarity">
    <text evidence="2">Belongs to the SMAUG family.</text>
</comment>
<dbReference type="InterPro" id="IPR037634">
    <property type="entry name" value="Smaug_SAM"/>
</dbReference>
<feature type="compositionally biased region" description="Gly residues" evidence="10">
    <location>
        <begin position="105"/>
        <end position="120"/>
    </location>
</feature>
<feature type="compositionally biased region" description="Low complexity" evidence="10">
    <location>
        <begin position="144"/>
        <end position="156"/>
    </location>
</feature>
<feature type="compositionally biased region" description="Low complexity" evidence="10">
    <location>
        <begin position="65"/>
        <end position="104"/>
    </location>
</feature>
<evidence type="ECO:0000256" key="8">
    <source>
        <dbReference type="ARBA" id="ARBA00022845"/>
    </source>
</evidence>
<feature type="compositionally biased region" description="Polar residues" evidence="10">
    <location>
        <begin position="35"/>
        <end position="45"/>
    </location>
</feature>
<comment type="subcellular location">
    <subcellularLocation>
        <location evidence="1">Cytoplasm</location>
    </subcellularLocation>
</comment>
<dbReference type="PANTHER" id="PTHR12515:SF5">
    <property type="entry name" value="PROTEIN SMAUG"/>
    <property type="match status" value="1"/>
</dbReference>
<keyword evidence="8" id="KW-0810">Translation regulation</keyword>
<dbReference type="Pfam" id="PF00536">
    <property type="entry name" value="SAM_1"/>
    <property type="match status" value="1"/>
</dbReference>
<dbReference type="KEGG" id="cqu:CpipJ_CPIJ004747"/>
<sequence>MTTLATPSLAAAATATHNNNSSNSKLATVNNNNNYFTQQNSKPGSQQSLQFLAATATPWHHLHPQQQQQQPAPPAAIGSSSSSSLLSISNSSLLSKSQQSLNQSGGAGPGGGGGGGGGGSSTSSSSSGLDSGASQLKSAGSGGSHSSANNSSSTTASTTMMVNLDWTTSTQTAEVGGEGGKVRGSMENVTLKEFGPVSWVDDCHFLRYYGGSSAVAVSNNATLNGSAVGAATTTAVATTTGSSSSVLTDLDSSSDDNHLSFSKNGTEIFDYDCDYDNEEELYNLARAAAAAAVVAGSGVSGAAGSAMTPGGSTAASGKNRVSFDANISDYLRVPPIGDLELDGSGLLKTRRSNSLTTSVGSGCGLVGVGGELHHQQKQNNECLSAENLSQLMQNKPRSFSLTMESPRSSLTSSGSETRLDDFKQHHHMMKMYGTAPNVGMASIAHWLKSLRLHKYVWLFSNLTYEQMMEMTEEYLASLGVTKGARHKLVLCIQKLRERYVTMVRLEKELLAAGSVGSKTLLGAVFEELTNIVLTPMKPVGSDPREDIGTQFLKLLDLIASILLVRSAVSPQDEEFLNVYVWLLERAMHNEAFAGHVLQLKEYKYKANKVKMQFGGGPKGGGGGGAGGAGGMQLNGNLGKPRWSVSNKHNKPCGGSSEGLQKAAPHRKSSLQYFSSPMQQQPGQPNQSGGGSSSSHTHLQAIPPHGYYGGAGTGHNNSYNKSSSYPNFASNLSESAKHHRGHPAQVPHPHQVPVPSVPPQQPQPPHVPPHGNFMYHRHSLNNISAHQHQQQFLQQLQSQQQQQSQQLLPSIYLTTMGGGGGPVAKKELPLKDSQQQQQQQKSDDSGKSQNNNNNNSIGDINSRLEFLCLQMTEQAIN</sequence>
<dbReference type="GO" id="GO:0030371">
    <property type="term" value="F:translation repressor activity"/>
    <property type="evidence" value="ECO:0007669"/>
    <property type="project" value="InterPro"/>
</dbReference>
<evidence type="ECO:0000256" key="2">
    <source>
        <dbReference type="ARBA" id="ARBA00008232"/>
    </source>
</evidence>
<dbReference type="GO" id="GO:0006355">
    <property type="term" value="P:regulation of DNA-templated transcription"/>
    <property type="evidence" value="ECO:0007669"/>
    <property type="project" value="InterPro"/>
</dbReference>
<dbReference type="GO" id="GO:0003729">
    <property type="term" value="F:mRNA binding"/>
    <property type="evidence" value="ECO:0007669"/>
    <property type="project" value="TreeGrafter"/>
</dbReference>
<evidence type="ECO:0000256" key="5">
    <source>
        <dbReference type="ARBA" id="ARBA00022490"/>
    </source>
</evidence>
<reference evidence="13" key="2">
    <citation type="submission" date="2021-02" db="UniProtKB">
        <authorList>
            <consortium name="EnsemblMetazoa"/>
        </authorList>
    </citation>
    <scope>IDENTIFICATION</scope>
    <source>
        <strain evidence="13">JHB</strain>
    </source>
</reference>
<feature type="compositionally biased region" description="Gly residues" evidence="10">
    <location>
        <begin position="620"/>
        <end position="632"/>
    </location>
</feature>
<evidence type="ECO:0000256" key="9">
    <source>
        <dbReference type="ARBA" id="ARBA00022884"/>
    </source>
</evidence>
<dbReference type="FunFam" id="1.10.150.50:FF:000076">
    <property type="entry name" value="Smg, isoform B"/>
    <property type="match status" value="1"/>
</dbReference>
<dbReference type="GO" id="GO:0000289">
    <property type="term" value="P:nuclear-transcribed mRNA poly(A) tail shortening"/>
    <property type="evidence" value="ECO:0007669"/>
    <property type="project" value="TreeGrafter"/>
</dbReference>
<keyword evidence="14" id="KW-1185">Reference proteome</keyword>
<dbReference type="InterPro" id="IPR050897">
    <property type="entry name" value="SMAUG/VTS1_RNA-bind"/>
</dbReference>
<dbReference type="InterPro" id="IPR037093">
    <property type="entry name" value="PHAT_dom_sf"/>
</dbReference>
<feature type="compositionally biased region" description="Low complexity" evidence="10">
    <location>
        <begin position="846"/>
        <end position="858"/>
    </location>
</feature>
<evidence type="ECO:0000313" key="13">
    <source>
        <dbReference type="EnsemblMetazoa" id="CPIJ004747-PA"/>
    </source>
</evidence>
<feature type="region of interest" description="Disordered" evidence="10">
    <location>
        <begin position="811"/>
        <end position="858"/>
    </location>
</feature>
<dbReference type="InterPro" id="IPR001660">
    <property type="entry name" value="SAM"/>
</dbReference>
<organism>
    <name type="scientific">Culex quinquefasciatus</name>
    <name type="common">Southern house mosquito</name>
    <name type="synonym">Culex pungens</name>
    <dbReference type="NCBI Taxonomy" id="7176"/>
    <lineage>
        <taxon>Eukaryota</taxon>
        <taxon>Metazoa</taxon>
        <taxon>Ecdysozoa</taxon>
        <taxon>Arthropoda</taxon>
        <taxon>Hexapoda</taxon>
        <taxon>Insecta</taxon>
        <taxon>Pterygota</taxon>
        <taxon>Neoptera</taxon>
        <taxon>Endopterygota</taxon>
        <taxon>Diptera</taxon>
        <taxon>Nematocera</taxon>
        <taxon>Culicoidea</taxon>
        <taxon>Culicidae</taxon>
        <taxon>Culicinae</taxon>
        <taxon>Culicini</taxon>
        <taxon>Culex</taxon>
        <taxon>Culex</taxon>
    </lineage>
</organism>
<dbReference type="CDD" id="cd09557">
    <property type="entry name" value="SAM_Smaug"/>
    <property type="match status" value="1"/>
</dbReference>
<dbReference type="InterPro" id="IPR015327">
    <property type="entry name" value="PHAT_dom"/>
</dbReference>
<evidence type="ECO:0000256" key="6">
    <source>
        <dbReference type="ARBA" id="ARBA00022491"/>
    </source>
</evidence>
<dbReference type="OrthoDB" id="2155283at2759"/>
<feature type="region of interest" description="Disordered" evidence="10">
    <location>
        <begin position="14"/>
        <end position="45"/>
    </location>
</feature>
<feature type="compositionally biased region" description="Low complexity" evidence="10">
    <location>
        <begin position="830"/>
        <end position="839"/>
    </location>
</feature>
<protein>
    <recommendedName>
        <fullName evidence="3">Protein Smaug</fullName>
    </recommendedName>
</protein>
<evidence type="ECO:0000256" key="7">
    <source>
        <dbReference type="ARBA" id="ARBA00022553"/>
    </source>
</evidence>
<dbReference type="SMART" id="SM00454">
    <property type="entry name" value="SAM"/>
    <property type="match status" value="1"/>
</dbReference>
<evidence type="ECO:0000313" key="12">
    <source>
        <dbReference type="EMBL" id="EDS44729.1"/>
    </source>
</evidence>
<feature type="compositionally biased region" description="Low complexity" evidence="10">
    <location>
        <begin position="121"/>
        <end position="134"/>
    </location>
</feature>
<keyword evidence="6" id="KW-0678">Repressor</keyword>
<dbReference type="EnsemblMetazoa" id="CPIJ004747-RA">
    <property type="protein sequence ID" value="CPIJ004747-PA"/>
    <property type="gene ID" value="CPIJ004747"/>
</dbReference>
<feature type="compositionally biased region" description="Low complexity" evidence="10">
    <location>
        <begin position="715"/>
        <end position="726"/>
    </location>
</feature>
<keyword evidence="4" id="KW-0217">Developmental protein</keyword>
<dbReference type="AlphaFoldDB" id="B0WDN0"/>
<dbReference type="SUPFAM" id="SSF48371">
    <property type="entry name" value="ARM repeat"/>
    <property type="match status" value="1"/>
</dbReference>
<evidence type="ECO:0000256" key="3">
    <source>
        <dbReference type="ARBA" id="ARBA00018651"/>
    </source>
</evidence>
<evidence type="ECO:0000256" key="1">
    <source>
        <dbReference type="ARBA" id="ARBA00004496"/>
    </source>
</evidence>
<dbReference type="STRING" id="7176.B0WDN0"/>
<dbReference type="eggNOG" id="KOG3791">
    <property type="taxonomic scope" value="Eukaryota"/>
</dbReference>
<dbReference type="PANTHER" id="PTHR12515">
    <property type="entry name" value="STERILE ALPHA MOTIF DOMAIN CONTAINING PROTEIN 4-RELATED"/>
    <property type="match status" value="1"/>
</dbReference>
<dbReference type="SUPFAM" id="SSF47769">
    <property type="entry name" value="SAM/Pointed domain"/>
    <property type="match status" value="1"/>
</dbReference>
<dbReference type="EMBL" id="DS231899">
    <property type="protein sequence ID" value="EDS44729.1"/>
    <property type="molecule type" value="Genomic_DNA"/>
</dbReference>
<feature type="compositionally biased region" description="Low complexity" evidence="10">
    <location>
        <begin position="674"/>
        <end position="686"/>
    </location>
</feature>
<name>B0WDN0_CULQU</name>
<feature type="compositionally biased region" description="Pro residues" evidence="10">
    <location>
        <begin position="749"/>
        <end position="767"/>
    </location>
</feature>
<reference evidence="12" key="1">
    <citation type="submission" date="2007-03" db="EMBL/GenBank/DDBJ databases">
        <title>Annotation of Culex pipiens quinquefasciatus.</title>
        <authorList>
            <consortium name="The Broad Institute Genome Sequencing Platform"/>
            <person name="Atkinson P.W."/>
            <person name="Hemingway J."/>
            <person name="Christensen B.M."/>
            <person name="Higgs S."/>
            <person name="Kodira C."/>
            <person name="Hannick L."/>
            <person name="Megy K."/>
            <person name="O'Leary S."/>
            <person name="Pearson M."/>
            <person name="Haas B.J."/>
            <person name="Mauceli E."/>
            <person name="Wortman J.R."/>
            <person name="Lee N.H."/>
            <person name="Guigo R."/>
            <person name="Stanke M."/>
            <person name="Alvarado L."/>
            <person name="Amedeo P."/>
            <person name="Antoine C.H."/>
            <person name="Arensburger P."/>
            <person name="Bidwell S.L."/>
            <person name="Crawford M."/>
            <person name="Camaro F."/>
            <person name="Devon K."/>
            <person name="Engels R."/>
            <person name="Hammond M."/>
            <person name="Howarth C."/>
            <person name="Koehrsen M."/>
            <person name="Lawson D."/>
            <person name="Montgomery P."/>
            <person name="Nene V."/>
            <person name="Nusbaum C."/>
            <person name="Puiu D."/>
            <person name="Romero-Severson J."/>
            <person name="Severson D.W."/>
            <person name="Shumway M."/>
            <person name="Sisk P."/>
            <person name="Stolte C."/>
            <person name="Zeng Q."/>
            <person name="Eisenstadt E."/>
            <person name="Fraser-Liggett C."/>
            <person name="Strausberg R."/>
            <person name="Galagan J."/>
            <person name="Birren B."/>
            <person name="Collins F.H."/>
        </authorList>
    </citation>
    <scope>NUCLEOTIDE SEQUENCE [LARGE SCALE GENOMIC DNA]</scope>
    <source>
        <strain evidence="12">JHB</strain>
    </source>
</reference>
<dbReference type="HOGENOM" id="CLU_003304_0_0_1"/>
<keyword evidence="7" id="KW-0597">Phosphoprotein</keyword>
<dbReference type="OMA" id="HHSQHAQ"/>
<feature type="region of interest" description="Disordered" evidence="10">
    <location>
        <begin position="60"/>
        <end position="156"/>
    </location>
</feature>
<dbReference type="InterPro" id="IPR013761">
    <property type="entry name" value="SAM/pointed_sf"/>
</dbReference>
<dbReference type="Gene3D" id="1.10.150.50">
    <property type="entry name" value="Transcription Factor, Ets-1"/>
    <property type="match status" value="1"/>
</dbReference>
<dbReference type="Proteomes" id="UP000002320">
    <property type="component" value="Unassembled WGS sequence"/>
</dbReference>
<dbReference type="VEuPathDB" id="VectorBase:CPIJ004747"/>
<keyword evidence="5" id="KW-0963">Cytoplasm</keyword>
<keyword evidence="9" id="KW-0694">RNA-binding</keyword>
<feature type="region of interest" description="Disordered" evidence="10">
    <location>
        <begin position="620"/>
        <end position="775"/>
    </location>
</feature>
<evidence type="ECO:0000259" key="11">
    <source>
        <dbReference type="SMART" id="SM00454"/>
    </source>
</evidence>
<evidence type="ECO:0000256" key="10">
    <source>
        <dbReference type="SAM" id="MobiDB-lite"/>
    </source>
</evidence>
<dbReference type="InterPro" id="IPR016024">
    <property type="entry name" value="ARM-type_fold"/>
</dbReference>
<feature type="compositionally biased region" description="Low complexity" evidence="10">
    <location>
        <begin position="14"/>
        <end position="34"/>
    </location>
</feature>
<feature type="domain" description="SAM" evidence="11">
    <location>
        <begin position="435"/>
        <end position="498"/>
    </location>
</feature>
<dbReference type="GO" id="GO:0000932">
    <property type="term" value="C:P-body"/>
    <property type="evidence" value="ECO:0007669"/>
    <property type="project" value="TreeGrafter"/>
</dbReference>
<evidence type="ECO:0000256" key="4">
    <source>
        <dbReference type="ARBA" id="ARBA00022473"/>
    </source>
</evidence>
<proteinExistence type="inferred from homology"/>
<gene>
    <name evidence="13" type="primary">6036823</name>
    <name evidence="12" type="ORF">CpipJ_CPIJ004747</name>
</gene>
<dbReference type="VEuPathDB" id="VectorBase:CQUJHB013936"/>
<accession>B0WDN0</accession>
<evidence type="ECO:0000313" key="14">
    <source>
        <dbReference type="Proteomes" id="UP000002320"/>
    </source>
</evidence>